<dbReference type="RefSeq" id="WP_160776084.1">
    <property type="nucleotide sequence ID" value="NZ_WUMV01000006.1"/>
</dbReference>
<organism evidence="9 10">
    <name type="scientific">Stappia sediminis</name>
    <dbReference type="NCBI Taxonomy" id="2692190"/>
    <lineage>
        <taxon>Bacteria</taxon>
        <taxon>Pseudomonadati</taxon>
        <taxon>Pseudomonadota</taxon>
        <taxon>Alphaproteobacteria</taxon>
        <taxon>Hyphomicrobiales</taxon>
        <taxon>Stappiaceae</taxon>
        <taxon>Stappia</taxon>
    </lineage>
</organism>
<dbReference type="CDD" id="cd06421">
    <property type="entry name" value="CESA_CelA_like"/>
    <property type="match status" value="1"/>
</dbReference>
<evidence type="ECO:0000256" key="4">
    <source>
        <dbReference type="ARBA" id="ARBA00022692"/>
    </source>
</evidence>
<keyword evidence="4 7" id="KW-0812">Transmembrane</keyword>
<dbReference type="InterPro" id="IPR029044">
    <property type="entry name" value="Nucleotide-diphossugar_trans"/>
</dbReference>
<evidence type="ECO:0000313" key="9">
    <source>
        <dbReference type="EMBL" id="MXN65833.1"/>
    </source>
</evidence>
<proteinExistence type="predicted"/>
<dbReference type="GO" id="GO:0035438">
    <property type="term" value="F:cyclic-di-GMP binding"/>
    <property type="evidence" value="ECO:0007669"/>
    <property type="project" value="InterPro"/>
</dbReference>
<comment type="caution">
    <text evidence="9">The sequence shown here is derived from an EMBL/GenBank/DDBJ whole genome shotgun (WGS) entry which is preliminary data.</text>
</comment>
<dbReference type="SUPFAM" id="SSF53448">
    <property type="entry name" value="Nucleotide-diphospho-sugar transferases"/>
    <property type="match status" value="1"/>
</dbReference>
<feature type="transmembrane region" description="Helical" evidence="7">
    <location>
        <begin position="12"/>
        <end position="28"/>
    </location>
</feature>
<dbReference type="Proteomes" id="UP000433101">
    <property type="component" value="Unassembled WGS sequence"/>
</dbReference>
<dbReference type="PANTHER" id="PTHR43867:SF2">
    <property type="entry name" value="CELLULOSE SYNTHASE CATALYTIC SUBUNIT A [UDP-FORMING]"/>
    <property type="match status" value="1"/>
</dbReference>
<dbReference type="SUPFAM" id="SSF141371">
    <property type="entry name" value="PilZ domain-like"/>
    <property type="match status" value="1"/>
</dbReference>
<keyword evidence="10" id="KW-1185">Reference proteome</keyword>
<keyword evidence="6 7" id="KW-0472">Membrane</keyword>
<feature type="transmembrane region" description="Helical" evidence="7">
    <location>
        <begin position="35"/>
        <end position="53"/>
    </location>
</feature>
<protein>
    <submittedName>
        <fullName evidence="9">Glycosyltransferase</fullName>
    </submittedName>
</protein>
<evidence type="ECO:0000256" key="3">
    <source>
        <dbReference type="ARBA" id="ARBA00022679"/>
    </source>
</evidence>
<evidence type="ECO:0000256" key="2">
    <source>
        <dbReference type="ARBA" id="ARBA00022676"/>
    </source>
</evidence>
<keyword evidence="5 7" id="KW-1133">Transmembrane helix</keyword>
<dbReference type="EMBL" id="WUMV01000006">
    <property type="protein sequence ID" value="MXN65833.1"/>
    <property type="molecule type" value="Genomic_DNA"/>
</dbReference>
<sequence length="659" mass="73336">MNPLLTAIQDGIGPGLVVFGCCLLILPWMRPEGRWRWLAVYAIIFLTLRYLHWRVTETLPSSADTEDFVFAVGFLAIEGLASIGSILTLITLSRVKDRTPFVDAALAEGRSDAVGGRERAPLVDVFICTFNEEREILERTIAGALGMDHENFRVWVLDDGRREWLADLCRDLGCLYLTRTDNAHAKAGNINHALARVANLPEPPEFVSILDADFVPTRAFLKRCLTLFRDGQVGIVQTPQHFINPDPIQSNLGAADVWPDEQRFFFDVLMPSKDAWGTAFCCGTSSVIRWQALEAAGGFPVTSITEDYLLTLRLKQHGYQTAYLNERLSLGLAPEGLNEYVTQRSRWCLGFMQILASRDGPLNPASGLGVVDRLALVESFLYWAGTYLFRFASLVVPIAYFLFDLKAIDVSLSDGISYFVPYFVGHVGVIGWLSGTRILPILTDVAQLLTMREVLLSVALGIVKPKGHKFAVTAKGGDRSKTVVQWRLIRFFGVMLAATLASIGYSFYADPNGPLQSSSVVALFWSWYNITVLLIAIACCVERPRMRKSERMRARGTVELLFGDRAADFQMLDISISGIRFAGNCGAAVGSTVNFRINGQDMSGRIVRNGKREFALEIDHTFASKLAMVREVYSGQFETRIERVRSFAVSKRVFARLFG</sequence>
<reference evidence="9 10" key="1">
    <citation type="submission" date="2019-12" db="EMBL/GenBank/DDBJ databases">
        <authorList>
            <person name="Li M."/>
        </authorList>
    </citation>
    <scope>NUCLEOTIDE SEQUENCE [LARGE SCALE GENOMIC DNA]</scope>
    <source>
        <strain evidence="9 10">GBMRC 2046</strain>
    </source>
</reference>
<dbReference type="InterPro" id="IPR050321">
    <property type="entry name" value="Glycosyltr_2/OpgH_subfam"/>
</dbReference>
<feature type="transmembrane region" description="Helical" evidence="7">
    <location>
        <begin position="68"/>
        <end position="92"/>
    </location>
</feature>
<accession>A0A7X3S8H4</accession>
<feature type="transmembrane region" description="Helical" evidence="7">
    <location>
        <begin position="520"/>
        <end position="541"/>
    </location>
</feature>
<dbReference type="Pfam" id="PF13641">
    <property type="entry name" value="Glyco_tranf_2_3"/>
    <property type="match status" value="1"/>
</dbReference>
<dbReference type="GO" id="GO:0016758">
    <property type="term" value="F:hexosyltransferase activity"/>
    <property type="evidence" value="ECO:0007669"/>
    <property type="project" value="TreeGrafter"/>
</dbReference>
<evidence type="ECO:0000256" key="6">
    <source>
        <dbReference type="ARBA" id="ARBA00023136"/>
    </source>
</evidence>
<dbReference type="GO" id="GO:0005886">
    <property type="term" value="C:plasma membrane"/>
    <property type="evidence" value="ECO:0007669"/>
    <property type="project" value="TreeGrafter"/>
</dbReference>
<gene>
    <name evidence="9" type="ORF">GR183_13040</name>
</gene>
<dbReference type="AlphaFoldDB" id="A0A7X3S8H4"/>
<evidence type="ECO:0000256" key="7">
    <source>
        <dbReference type="SAM" id="Phobius"/>
    </source>
</evidence>
<dbReference type="Gene3D" id="3.90.550.10">
    <property type="entry name" value="Spore Coat Polysaccharide Biosynthesis Protein SpsA, Chain A"/>
    <property type="match status" value="1"/>
</dbReference>
<feature type="domain" description="PilZ" evidence="8">
    <location>
        <begin position="547"/>
        <end position="618"/>
    </location>
</feature>
<evidence type="ECO:0000256" key="5">
    <source>
        <dbReference type="ARBA" id="ARBA00022989"/>
    </source>
</evidence>
<keyword evidence="3 9" id="KW-0808">Transferase</keyword>
<feature type="transmembrane region" description="Helical" evidence="7">
    <location>
        <begin position="380"/>
        <end position="403"/>
    </location>
</feature>
<evidence type="ECO:0000259" key="8">
    <source>
        <dbReference type="Pfam" id="PF07238"/>
    </source>
</evidence>
<evidence type="ECO:0000256" key="1">
    <source>
        <dbReference type="ARBA" id="ARBA00004141"/>
    </source>
</evidence>
<keyword evidence="2" id="KW-0328">Glycosyltransferase</keyword>
<feature type="transmembrane region" description="Helical" evidence="7">
    <location>
        <begin position="415"/>
        <end position="433"/>
    </location>
</feature>
<evidence type="ECO:0000313" key="10">
    <source>
        <dbReference type="Proteomes" id="UP000433101"/>
    </source>
</evidence>
<comment type="subcellular location">
    <subcellularLocation>
        <location evidence="1">Membrane</location>
        <topology evidence="1">Multi-pass membrane protein</topology>
    </subcellularLocation>
</comment>
<dbReference type="Pfam" id="PF07238">
    <property type="entry name" value="PilZ"/>
    <property type="match status" value="1"/>
</dbReference>
<dbReference type="PANTHER" id="PTHR43867">
    <property type="entry name" value="CELLULOSE SYNTHASE CATALYTIC SUBUNIT A [UDP-FORMING]"/>
    <property type="match status" value="1"/>
</dbReference>
<dbReference type="InterPro" id="IPR009875">
    <property type="entry name" value="PilZ_domain"/>
</dbReference>
<name>A0A7X3S8H4_9HYPH</name>
<feature type="transmembrane region" description="Helical" evidence="7">
    <location>
        <begin position="488"/>
        <end position="508"/>
    </location>
</feature>